<evidence type="ECO:0000313" key="2">
    <source>
        <dbReference type="EMBL" id="MCY1144177.1"/>
    </source>
</evidence>
<evidence type="ECO:0000313" key="3">
    <source>
        <dbReference type="Proteomes" id="UP001151002"/>
    </source>
</evidence>
<organism evidence="2 3">
    <name type="scientific">Paractinoplanes pyxinae</name>
    <dbReference type="NCBI Taxonomy" id="2997416"/>
    <lineage>
        <taxon>Bacteria</taxon>
        <taxon>Bacillati</taxon>
        <taxon>Actinomycetota</taxon>
        <taxon>Actinomycetes</taxon>
        <taxon>Micromonosporales</taxon>
        <taxon>Micromonosporaceae</taxon>
        <taxon>Paractinoplanes</taxon>
    </lineage>
</organism>
<gene>
    <name evidence="2" type="ORF">OWR29_39815</name>
</gene>
<evidence type="ECO:0000259" key="1">
    <source>
        <dbReference type="Pfam" id="PF08448"/>
    </source>
</evidence>
<accession>A0ABT4BDV9</accession>
<dbReference type="InterPro" id="IPR035965">
    <property type="entry name" value="PAS-like_dom_sf"/>
</dbReference>
<proteinExistence type="predicted"/>
<dbReference type="Proteomes" id="UP001151002">
    <property type="component" value="Unassembled WGS sequence"/>
</dbReference>
<dbReference type="Pfam" id="PF08448">
    <property type="entry name" value="PAS_4"/>
    <property type="match status" value="1"/>
</dbReference>
<name>A0ABT4BDV9_9ACTN</name>
<dbReference type="InterPro" id="IPR013656">
    <property type="entry name" value="PAS_4"/>
</dbReference>
<dbReference type="Gene3D" id="3.30.450.20">
    <property type="entry name" value="PAS domain"/>
    <property type="match status" value="1"/>
</dbReference>
<keyword evidence="3" id="KW-1185">Reference proteome</keyword>
<sequence length="178" mass="18893">MPDGNARAVDISFLESILLHLPVAVSVFDRDLRYVLANSRAALLDGVAVAAHLGRHLVDVLPDLPASLPVAHREVIATCVPLLDLDVVTATPGRAHPRRFLGNYYPVFDGAAALPTGIVTMFDEVTDPASPAGLEELTAERAAPSAAARNFESGLRLRDVATSAVHGYRGGSPPRQTR</sequence>
<protein>
    <submittedName>
        <fullName evidence="2">PAS domain-containing protein</fullName>
    </submittedName>
</protein>
<dbReference type="SUPFAM" id="SSF55785">
    <property type="entry name" value="PYP-like sensor domain (PAS domain)"/>
    <property type="match status" value="1"/>
</dbReference>
<feature type="domain" description="PAS fold-4" evidence="1">
    <location>
        <begin position="20"/>
        <end position="127"/>
    </location>
</feature>
<dbReference type="EMBL" id="JAPNTZ010000019">
    <property type="protein sequence ID" value="MCY1144177.1"/>
    <property type="molecule type" value="Genomic_DNA"/>
</dbReference>
<dbReference type="RefSeq" id="WP_267568741.1">
    <property type="nucleotide sequence ID" value="NZ_JAPNTZ010000019.1"/>
</dbReference>
<comment type="caution">
    <text evidence="2">The sequence shown here is derived from an EMBL/GenBank/DDBJ whole genome shotgun (WGS) entry which is preliminary data.</text>
</comment>
<reference evidence="2" key="1">
    <citation type="submission" date="2022-11" db="EMBL/GenBank/DDBJ databases">
        <authorList>
            <person name="Somphong A."/>
            <person name="Phongsopitanun W."/>
        </authorList>
    </citation>
    <scope>NUCLEOTIDE SEQUENCE</scope>
    <source>
        <strain evidence="2">Pm04-4</strain>
    </source>
</reference>